<dbReference type="PANTHER" id="PTHR19229">
    <property type="entry name" value="ATP-BINDING CASSETTE TRANSPORTER SUBFAMILY A ABCA"/>
    <property type="match status" value="1"/>
</dbReference>
<dbReference type="GO" id="GO:0005524">
    <property type="term" value="F:ATP binding"/>
    <property type="evidence" value="ECO:0007669"/>
    <property type="project" value="UniProtKB-KW"/>
</dbReference>
<dbReference type="Pfam" id="PF12698">
    <property type="entry name" value="ABC2_membrane_3"/>
    <property type="match status" value="1"/>
</dbReference>
<evidence type="ECO:0000256" key="2">
    <source>
        <dbReference type="ARBA" id="ARBA00008869"/>
    </source>
</evidence>
<dbReference type="FunFam" id="3.40.50.300:FF:000335">
    <property type="entry name" value="ATP binding cassette subfamily A member 5"/>
    <property type="match status" value="1"/>
</dbReference>
<feature type="transmembrane region" description="Helical" evidence="9">
    <location>
        <begin position="215"/>
        <end position="240"/>
    </location>
</feature>
<dbReference type="PROSITE" id="PS00211">
    <property type="entry name" value="ABC_TRANSPORTER_1"/>
    <property type="match status" value="1"/>
</dbReference>
<dbReference type="GO" id="GO:0016887">
    <property type="term" value="F:ATP hydrolysis activity"/>
    <property type="evidence" value="ECO:0007669"/>
    <property type="project" value="InterPro"/>
</dbReference>
<proteinExistence type="inferred from homology"/>
<evidence type="ECO:0000313" key="12">
    <source>
        <dbReference type="Proteomes" id="UP000241769"/>
    </source>
</evidence>
<dbReference type="SUPFAM" id="SSF52540">
    <property type="entry name" value="P-loop containing nucleoside triphosphate hydrolases"/>
    <property type="match status" value="1"/>
</dbReference>
<keyword evidence="6" id="KW-0067">ATP-binding</keyword>
<keyword evidence="8 9" id="KW-0472">Membrane</keyword>
<keyword evidence="12" id="KW-1185">Reference proteome</keyword>
<dbReference type="GO" id="GO:0016020">
    <property type="term" value="C:membrane"/>
    <property type="evidence" value="ECO:0007669"/>
    <property type="project" value="UniProtKB-SubCell"/>
</dbReference>
<feature type="transmembrane region" description="Helical" evidence="9">
    <location>
        <begin position="328"/>
        <end position="349"/>
    </location>
</feature>
<keyword evidence="3" id="KW-0813">Transport</keyword>
<keyword evidence="7 9" id="KW-1133">Transmembrane helix</keyword>
<gene>
    <name evidence="11" type="ORF">PROFUN_09279</name>
</gene>
<dbReference type="Proteomes" id="UP000241769">
    <property type="component" value="Unassembled WGS sequence"/>
</dbReference>
<dbReference type="InterPro" id="IPR003439">
    <property type="entry name" value="ABC_transporter-like_ATP-bd"/>
</dbReference>
<name>A0A2P6NKZ8_9EUKA</name>
<dbReference type="STRING" id="1890364.A0A2P6NKZ8"/>
<dbReference type="OrthoDB" id="8061355at2759"/>
<evidence type="ECO:0000256" key="3">
    <source>
        <dbReference type="ARBA" id="ARBA00022448"/>
    </source>
</evidence>
<organism evidence="11 12">
    <name type="scientific">Planoprotostelium fungivorum</name>
    <dbReference type="NCBI Taxonomy" id="1890364"/>
    <lineage>
        <taxon>Eukaryota</taxon>
        <taxon>Amoebozoa</taxon>
        <taxon>Evosea</taxon>
        <taxon>Variosea</taxon>
        <taxon>Cavosteliida</taxon>
        <taxon>Cavosteliaceae</taxon>
        <taxon>Planoprotostelium</taxon>
    </lineage>
</organism>
<dbReference type="GO" id="GO:0140359">
    <property type="term" value="F:ABC-type transporter activity"/>
    <property type="evidence" value="ECO:0007669"/>
    <property type="project" value="InterPro"/>
</dbReference>
<protein>
    <recommendedName>
        <fullName evidence="10">ABC transporter domain-containing protein</fullName>
    </recommendedName>
</protein>
<evidence type="ECO:0000256" key="1">
    <source>
        <dbReference type="ARBA" id="ARBA00004141"/>
    </source>
</evidence>
<comment type="subcellular location">
    <subcellularLocation>
        <location evidence="1">Membrane</location>
        <topology evidence="1">Multi-pass membrane protein</topology>
    </subcellularLocation>
</comment>
<reference evidence="11 12" key="1">
    <citation type="journal article" date="2018" name="Genome Biol. Evol.">
        <title>Multiple Roots of Fruiting Body Formation in Amoebozoa.</title>
        <authorList>
            <person name="Hillmann F."/>
            <person name="Forbes G."/>
            <person name="Novohradska S."/>
            <person name="Ferling I."/>
            <person name="Riege K."/>
            <person name="Groth M."/>
            <person name="Westermann M."/>
            <person name="Marz M."/>
            <person name="Spaller T."/>
            <person name="Winckler T."/>
            <person name="Schaap P."/>
            <person name="Glockner G."/>
        </authorList>
    </citation>
    <scope>NUCLEOTIDE SEQUENCE [LARGE SCALE GENOMIC DNA]</scope>
    <source>
        <strain evidence="11 12">Jena</strain>
    </source>
</reference>
<keyword evidence="4 9" id="KW-0812">Transmembrane</keyword>
<dbReference type="InterPro" id="IPR003593">
    <property type="entry name" value="AAA+_ATPase"/>
</dbReference>
<evidence type="ECO:0000256" key="5">
    <source>
        <dbReference type="ARBA" id="ARBA00022741"/>
    </source>
</evidence>
<evidence type="ECO:0000256" key="6">
    <source>
        <dbReference type="ARBA" id="ARBA00022840"/>
    </source>
</evidence>
<feature type="domain" description="ABC transporter" evidence="10">
    <location>
        <begin position="476"/>
        <end position="705"/>
    </location>
</feature>
<dbReference type="AlphaFoldDB" id="A0A2P6NKZ8"/>
<feature type="transmembrane region" description="Helical" evidence="9">
    <location>
        <begin position="356"/>
        <end position="378"/>
    </location>
</feature>
<dbReference type="SMART" id="SM00382">
    <property type="entry name" value="AAA"/>
    <property type="match status" value="1"/>
</dbReference>
<evidence type="ECO:0000313" key="11">
    <source>
        <dbReference type="EMBL" id="PRP84606.1"/>
    </source>
</evidence>
<sequence length="784" mass="87572">MTALEPVVILPTTQELAPGYKKDDRIHKTNIANRMEDNTEEPRLEYEAPLMDVRTPFMSHLRALSRKNLILSVILGGRDRGFSGFLPSSISQIGLFNGTTEDFDQCLLNTSLPDLFGFIFRDLSVDDSRLSVIFQFESAESPWTFRNTQTKLQLLSSLFTTLGTTNVLHANCTDPTQTQNTLRYFSPANPPFSIKGYHGFYKSTGDSKYSDSASVITTIFLFVLPFLLWLSIPSLTYVIVVDKKTRSIEMMKIMGLSMTAYWTSTLAFSFILNVITATIIVIIGVSCKLPFFFLPNVASYIILLLLSSIAQPTFGMMCAAFFSQPRTAGIVMSLSSLSSAGFVFLNLMVTPMEAPAYLMWLTPFSMIRGVFVISSSIIDPNRTALSFSDIWHGELVQVYAWLIGMSIINFLATLYLHNILPQDHGTREPFLFPIYHMVDLFTRHKRMGNRTSLLGGITETTPLKSRASSHEDGDILVVDNIEKKYPGKIALRGVSLTLSDGECLGLLGPNGAGKSTLAHILCGILPPSGGSATIAGYDIFTHIHAARKVMGFCPQSEIVWQEMTVEEHLIFYIRIKGISKYYEDEECDRILSLVGLISEKKKRSSALSGGMKRRMAIAISLIGSPKCLILDEPTTGLDPDTRRSIWELIQRLKRDRAIVLTTHNMEEADVLASKIAIVADGLLVCMGSPLELKRQYGRGYRLSISARPSQLAEAELYVMEKYPRAVRDPVSGNVAHFYLPTQDVDLSSIFVEMKRDREKSGIEEWGISQASMEEVFLKIMRHKE</sequence>
<evidence type="ECO:0000256" key="4">
    <source>
        <dbReference type="ARBA" id="ARBA00022692"/>
    </source>
</evidence>
<evidence type="ECO:0000259" key="10">
    <source>
        <dbReference type="PROSITE" id="PS50893"/>
    </source>
</evidence>
<accession>A0A2P6NKZ8</accession>
<dbReference type="Gene3D" id="3.40.50.300">
    <property type="entry name" value="P-loop containing nucleotide triphosphate hydrolases"/>
    <property type="match status" value="1"/>
</dbReference>
<feature type="transmembrane region" description="Helical" evidence="9">
    <location>
        <begin position="398"/>
        <end position="417"/>
    </location>
</feature>
<dbReference type="CDD" id="cd03263">
    <property type="entry name" value="ABC_subfamily_A"/>
    <property type="match status" value="1"/>
</dbReference>
<dbReference type="InterPro" id="IPR027417">
    <property type="entry name" value="P-loop_NTPase"/>
</dbReference>
<comment type="caution">
    <text evidence="11">The sequence shown here is derived from an EMBL/GenBank/DDBJ whole genome shotgun (WGS) entry which is preliminary data.</text>
</comment>
<feature type="transmembrane region" description="Helical" evidence="9">
    <location>
        <begin position="297"/>
        <end position="322"/>
    </location>
</feature>
<evidence type="ECO:0000256" key="9">
    <source>
        <dbReference type="SAM" id="Phobius"/>
    </source>
</evidence>
<dbReference type="InParanoid" id="A0A2P6NKZ8"/>
<dbReference type="GO" id="GO:0005319">
    <property type="term" value="F:lipid transporter activity"/>
    <property type="evidence" value="ECO:0007669"/>
    <property type="project" value="TreeGrafter"/>
</dbReference>
<dbReference type="Pfam" id="PF00005">
    <property type="entry name" value="ABC_tran"/>
    <property type="match status" value="1"/>
</dbReference>
<evidence type="ECO:0000256" key="8">
    <source>
        <dbReference type="ARBA" id="ARBA00023136"/>
    </source>
</evidence>
<dbReference type="FunCoup" id="A0A2P6NKZ8">
    <property type="interactions" value="40"/>
</dbReference>
<keyword evidence="5" id="KW-0547">Nucleotide-binding</keyword>
<evidence type="ECO:0000256" key="7">
    <source>
        <dbReference type="ARBA" id="ARBA00022989"/>
    </source>
</evidence>
<comment type="similarity">
    <text evidence="2">Belongs to the ABC transporter superfamily. ABCA family.</text>
</comment>
<dbReference type="InterPro" id="IPR013525">
    <property type="entry name" value="ABC2_TM"/>
</dbReference>
<feature type="transmembrane region" description="Helical" evidence="9">
    <location>
        <begin position="260"/>
        <end position="285"/>
    </location>
</feature>
<dbReference type="PROSITE" id="PS50893">
    <property type="entry name" value="ABC_TRANSPORTER_2"/>
    <property type="match status" value="1"/>
</dbReference>
<dbReference type="EMBL" id="MDYQ01000060">
    <property type="protein sequence ID" value="PRP84606.1"/>
    <property type="molecule type" value="Genomic_DNA"/>
</dbReference>
<dbReference type="InterPro" id="IPR017871">
    <property type="entry name" value="ABC_transporter-like_CS"/>
</dbReference>
<dbReference type="InterPro" id="IPR026082">
    <property type="entry name" value="ABCA"/>
</dbReference>